<comment type="similarity">
    <text evidence="2 8">Belongs to the GPN-loop GTPase family.</text>
</comment>
<reference evidence="11" key="1">
    <citation type="submission" date="2025-08" db="UniProtKB">
        <authorList>
            <consortium name="RefSeq"/>
        </authorList>
    </citation>
    <scope>IDENTIFICATION</scope>
</reference>
<sequence>MGMFGQVVVGPPGSGKSTYCTGLQDLLTQLGRKVVIVNLDPANDQLPYMCDVDISDLVTVSEVMDSLKLGPNGGLIFCMEYLEKNMDWLKSQLDRYKDHYFLFDCPGQVELYTHHTAIKNIFAQLVKWDFRLASVHLVDSHYCSDPTKFIAVLLTSLATMLQVELPHVNVLSKVDLIQQFGKLPFNIDFYTEVLDLSYVMEAWKDDPLTSKFKKFNEALCGVIEDYSLVSFHTLAIQDRESVLRLLKTVDKANGYIFGDKEQDTLYGLMSSAVGAEFEYFKTADVRERYMADDETEKPMEEGEAVKPAVEAGEAEKPAVEAAEAVGMGLAS</sequence>
<comment type="subunit">
    <text evidence="7">Heterodimers with GPN1 or GPN3. Binds to RNA polymerase II (RNAPII).</text>
</comment>
<keyword evidence="6 8" id="KW-0342">GTP-binding</keyword>
<proteinExistence type="inferred from homology"/>
<feature type="compositionally biased region" description="Basic and acidic residues" evidence="9">
    <location>
        <begin position="292"/>
        <end position="304"/>
    </location>
</feature>
<evidence type="ECO:0000256" key="1">
    <source>
        <dbReference type="ARBA" id="ARBA00003181"/>
    </source>
</evidence>
<dbReference type="PANTHER" id="PTHR21231">
    <property type="entry name" value="XPA-BINDING PROTEIN 1-RELATED"/>
    <property type="match status" value="1"/>
</dbReference>
<comment type="function">
    <text evidence="1 8">Small GTPase required for proper localization of RNA polymerase II and III (RNAPII and RNAPIII). May act at an RNAP assembly step prior to nuclear import.</text>
</comment>
<evidence type="ECO:0000256" key="4">
    <source>
        <dbReference type="ARBA" id="ARBA00022741"/>
    </source>
</evidence>
<accession>A0ABM1ERT7</accession>
<evidence type="ECO:0000256" key="3">
    <source>
        <dbReference type="ARBA" id="ARBA00014588"/>
    </source>
</evidence>
<evidence type="ECO:0000256" key="7">
    <source>
        <dbReference type="ARBA" id="ARBA00046611"/>
    </source>
</evidence>
<organism evidence="10 11">
    <name type="scientific">Priapulus caudatus</name>
    <name type="common">Priapulid worm</name>
    <dbReference type="NCBI Taxonomy" id="37621"/>
    <lineage>
        <taxon>Eukaryota</taxon>
        <taxon>Metazoa</taxon>
        <taxon>Ecdysozoa</taxon>
        <taxon>Scalidophora</taxon>
        <taxon>Priapulida</taxon>
        <taxon>Priapulimorpha</taxon>
        <taxon>Priapulimorphida</taxon>
        <taxon>Priapulidae</taxon>
        <taxon>Priapulus</taxon>
    </lineage>
</organism>
<dbReference type="InterPro" id="IPR027417">
    <property type="entry name" value="P-loop_NTPase"/>
</dbReference>
<name>A0ABM1ERT7_PRICU</name>
<evidence type="ECO:0000256" key="8">
    <source>
        <dbReference type="RuleBase" id="RU365059"/>
    </source>
</evidence>
<dbReference type="SUPFAM" id="SSF52540">
    <property type="entry name" value="P-loop containing nucleoside triphosphate hydrolases"/>
    <property type="match status" value="1"/>
</dbReference>
<evidence type="ECO:0000313" key="10">
    <source>
        <dbReference type="Proteomes" id="UP000695022"/>
    </source>
</evidence>
<dbReference type="InterPro" id="IPR030231">
    <property type="entry name" value="Gpn2"/>
</dbReference>
<dbReference type="Proteomes" id="UP000695022">
    <property type="component" value="Unplaced"/>
</dbReference>
<dbReference type="RefSeq" id="XP_014674908.1">
    <property type="nucleotide sequence ID" value="XM_014819422.1"/>
</dbReference>
<evidence type="ECO:0000256" key="9">
    <source>
        <dbReference type="SAM" id="MobiDB-lite"/>
    </source>
</evidence>
<evidence type="ECO:0000256" key="6">
    <source>
        <dbReference type="ARBA" id="ARBA00023134"/>
    </source>
</evidence>
<evidence type="ECO:0000313" key="11">
    <source>
        <dbReference type="RefSeq" id="XP_014674908.1"/>
    </source>
</evidence>
<dbReference type="Gene3D" id="3.40.50.300">
    <property type="entry name" value="P-loop containing nucleotide triphosphate hydrolases"/>
    <property type="match status" value="1"/>
</dbReference>
<gene>
    <name evidence="11" type="primary">LOC106815014</name>
</gene>
<dbReference type="CDD" id="cd17871">
    <property type="entry name" value="GPN2"/>
    <property type="match status" value="1"/>
</dbReference>
<feature type="region of interest" description="Disordered" evidence="9">
    <location>
        <begin position="292"/>
        <end position="317"/>
    </location>
</feature>
<dbReference type="Pfam" id="PF03029">
    <property type="entry name" value="ATP_bind_1"/>
    <property type="match status" value="1"/>
</dbReference>
<keyword evidence="4 8" id="KW-0547">Nucleotide-binding</keyword>
<evidence type="ECO:0000256" key="2">
    <source>
        <dbReference type="ARBA" id="ARBA00005290"/>
    </source>
</evidence>
<dbReference type="GeneID" id="106815014"/>
<keyword evidence="10" id="KW-1185">Reference proteome</keyword>
<dbReference type="PANTHER" id="PTHR21231:SF3">
    <property type="entry name" value="GPN-LOOP GTPASE 2"/>
    <property type="match status" value="1"/>
</dbReference>
<keyword evidence="5 8" id="KW-0378">Hydrolase</keyword>
<evidence type="ECO:0000256" key="5">
    <source>
        <dbReference type="ARBA" id="ARBA00022801"/>
    </source>
</evidence>
<protein>
    <recommendedName>
        <fullName evidence="3 8">GPN-loop GTPase 2</fullName>
    </recommendedName>
</protein>
<dbReference type="InterPro" id="IPR004130">
    <property type="entry name" value="Gpn"/>
</dbReference>